<evidence type="ECO:0000313" key="3">
    <source>
        <dbReference type="EMBL" id="POG12854.1"/>
    </source>
</evidence>
<evidence type="ECO:0000259" key="2">
    <source>
        <dbReference type="Pfam" id="PF00589"/>
    </source>
</evidence>
<proteinExistence type="predicted"/>
<protein>
    <submittedName>
        <fullName evidence="3">Site-specific recombinase</fullName>
    </submittedName>
</protein>
<dbReference type="Gene3D" id="1.10.443.10">
    <property type="entry name" value="Intergrase catalytic core"/>
    <property type="match status" value="1"/>
</dbReference>
<dbReference type="AlphaFoldDB" id="A0A2S3XB69"/>
<comment type="caution">
    <text evidence="3">The sequence shown here is derived from an EMBL/GenBank/DDBJ whole genome shotgun (WGS) entry which is preliminary data.</text>
</comment>
<organism evidence="3 4">
    <name type="scientific">Pseudomonas putida</name>
    <name type="common">Arthrobacter siderocapsulatus</name>
    <dbReference type="NCBI Taxonomy" id="303"/>
    <lineage>
        <taxon>Bacteria</taxon>
        <taxon>Pseudomonadati</taxon>
        <taxon>Pseudomonadota</taxon>
        <taxon>Gammaproteobacteria</taxon>
        <taxon>Pseudomonadales</taxon>
        <taxon>Pseudomonadaceae</taxon>
        <taxon>Pseudomonas</taxon>
    </lineage>
</organism>
<feature type="domain" description="Tyr recombinase" evidence="2">
    <location>
        <begin position="4"/>
        <end position="200"/>
    </location>
</feature>
<evidence type="ECO:0000313" key="4">
    <source>
        <dbReference type="Proteomes" id="UP000237230"/>
    </source>
</evidence>
<evidence type="ECO:0000256" key="1">
    <source>
        <dbReference type="ARBA" id="ARBA00023172"/>
    </source>
</evidence>
<keyword evidence="1" id="KW-0233">DNA recombination</keyword>
<dbReference type="Pfam" id="PF00589">
    <property type="entry name" value="Phage_integrase"/>
    <property type="match status" value="1"/>
</dbReference>
<sequence>MIRCRNAVLYIVSITSGMRNDEAIGIEVGAWRREIKDGVLFCWVSTIEHKTGKGKVEYLVPELTLNALELFAKYSAPLRKELETEIRSLVKNTAPCDPGEHLLRLHKARKDSNKLFLGRHAEGGNLKDKHVDALSDQGSNAAFDRLAKAAGSEWPLRTHQCRRTYARCFVESRMGRTSLIYLKWQFKHTSMSMTQLYASNPQQDLALFDEILQQMTEFKIDLIESWLDDQPLAGGAGEKIVELRAIPIKSRAALLAQTAPQANIRATGHGWCLATERGCGGAGLYEATRCPGCKHSVIDEFFAGTWQDIYLQQEELIKIEDAGPAVKQRAERDLQVAFDVLTSLGLSPLNDASEEALNG</sequence>
<dbReference type="GO" id="GO:0006310">
    <property type="term" value="P:DNA recombination"/>
    <property type="evidence" value="ECO:0007669"/>
    <property type="project" value="UniProtKB-KW"/>
</dbReference>
<dbReference type="Proteomes" id="UP000237230">
    <property type="component" value="Unassembled WGS sequence"/>
</dbReference>
<reference evidence="3 4" key="2">
    <citation type="submission" date="2018-03" db="EMBL/GenBank/DDBJ databases">
        <title>Draft genome of Pseudomonas putida strain KH-21-114.</title>
        <authorList>
            <person name="Yoshizawa S."/>
            <person name="Khan N.H."/>
            <person name="Nishimura M."/>
            <person name="Chiura H.X."/>
            <person name="Ogura Y."/>
            <person name="Hayashi T."/>
            <person name="Kogure K."/>
        </authorList>
    </citation>
    <scope>NUCLEOTIDE SEQUENCE [LARGE SCALE GENOMIC DNA]</scope>
    <source>
        <strain evidence="3 4">KH-21-114</strain>
    </source>
</reference>
<accession>A0A2S3XB69</accession>
<dbReference type="InterPro" id="IPR002104">
    <property type="entry name" value="Integrase_catalytic"/>
</dbReference>
<reference evidence="3 4" key="1">
    <citation type="submission" date="2016-08" db="EMBL/GenBank/DDBJ databases">
        <authorList>
            <person name="Seilhamer J.J."/>
        </authorList>
    </citation>
    <scope>NUCLEOTIDE SEQUENCE [LARGE SCALE GENOMIC DNA]</scope>
    <source>
        <strain evidence="3 4">KH-21-114</strain>
    </source>
</reference>
<gene>
    <name evidence="3" type="ORF">BGP84_00725</name>
</gene>
<dbReference type="GO" id="GO:0003677">
    <property type="term" value="F:DNA binding"/>
    <property type="evidence" value="ECO:0007669"/>
    <property type="project" value="InterPro"/>
</dbReference>
<dbReference type="GO" id="GO:0015074">
    <property type="term" value="P:DNA integration"/>
    <property type="evidence" value="ECO:0007669"/>
    <property type="project" value="InterPro"/>
</dbReference>
<dbReference type="SUPFAM" id="SSF56349">
    <property type="entry name" value="DNA breaking-rejoining enzymes"/>
    <property type="match status" value="1"/>
</dbReference>
<dbReference type="OrthoDB" id="8768428at2"/>
<name>A0A2S3XB69_PSEPU</name>
<dbReference type="EMBL" id="MINH01000016">
    <property type="protein sequence ID" value="POG12854.1"/>
    <property type="molecule type" value="Genomic_DNA"/>
</dbReference>
<dbReference type="InterPro" id="IPR013762">
    <property type="entry name" value="Integrase-like_cat_sf"/>
</dbReference>
<dbReference type="InterPro" id="IPR011010">
    <property type="entry name" value="DNA_brk_join_enz"/>
</dbReference>